<evidence type="ECO:0000256" key="1">
    <source>
        <dbReference type="SAM" id="MobiDB-lite"/>
    </source>
</evidence>
<feature type="non-terminal residue" evidence="2">
    <location>
        <position position="1"/>
    </location>
</feature>
<reference evidence="2" key="1">
    <citation type="submission" date="2023-06" db="EMBL/GenBank/DDBJ databases">
        <title>Male Hemibagrus guttatus genome.</title>
        <authorList>
            <person name="Bian C."/>
        </authorList>
    </citation>
    <scope>NUCLEOTIDE SEQUENCE</scope>
    <source>
        <strain evidence="2">Male_cb2023</strain>
        <tissue evidence="2">Muscle</tissue>
    </source>
</reference>
<accession>A0AAE0VD65</accession>
<dbReference type="AlphaFoldDB" id="A0AAE0VD65"/>
<gene>
    <name evidence="2" type="ORF">QTP70_019204</name>
</gene>
<dbReference type="EMBL" id="JAUCMX010000002">
    <property type="protein sequence ID" value="KAK3554104.1"/>
    <property type="molecule type" value="Genomic_DNA"/>
</dbReference>
<comment type="caution">
    <text evidence="2">The sequence shown here is derived from an EMBL/GenBank/DDBJ whole genome shotgun (WGS) entry which is preliminary data.</text>
</comment>
<protein>
    <submittedName>
        <fullName evidence="2">Uncharacterized protein</fullName>
    </submittedName>
</protein>
<feature type="region of interest" description="Disordered" evidence="1">
    <location>
        <begin position="63"/>
        <end position="86"/>
    </location>
</feature>
<dbReference type="Proteomes" id="UP001274896">
    <property type="component" value="Unassembled WGS sequence"/>
</dbReference>
<feature type="compositionally biased region" description="Basic and acidic residues" evidence="1">
    <location>
        <begin position="1"/>
        <end position="10"/>
    </location>
</feature>
<evidence type="ECO:0000313" key="3">
    <source>
        <dbReference type="Proteomes" id="UP001274896"/>
    </source>
</evidence>
<name>A0AAE0VD65_9TELE</name>
<evidence type="ECO:0000313" key="2">
    <source>
        <dbReference type="EMBL" id="KAK3554104.1"/>
    </source>
</evidence>
<organism evidence="2 3">
    <name type="scientific">Hemibagrus guttatus</name>
    <dbReference type="NCBI Taxonomy" id="175788"/>
    <lineage>
        <taxon>Eukaryota</taxon>
        <taxon>Metazoa</taxon>
        <taxon>Chordata</taxon>
        <taxon>Craniata</taxon>
        <taxon>Vertebrata</taxon>
        <taxon>Euteleostomi</taxon>
        <taxon>Actinopterygii</taxon>
        <taxon>Neopterygii</taxon>
        <taxon>Teleostei</taxon>
        <taxon>Ostariophysi</taxon>
        <taxon>Siluriformes</taxon>
        <taxon>Bagridae</taxon>
        <taxon>Hemibagrus</taxon>
    </lineage>
</organism>
<keyword evidence="3" id="KW-1185">Reference proteome</keyword>
<feature type="region of interest" description="Disordered" evidence="1">
    <location>
        <begin position="1"/>
        <end position="27"/>
    </location>
</feature>
<sequence length="86" mass="9533">MLCIKQREPEPISGAIGHQGRIHPGWSTNPLQDIHTHSHSLTQFHTMGNLETPISLRSMSLDCGRKPEHPGGNPPSTVRTCKLHTH</sequence>
<proteinExistence type="predicted"/>